<proteinExistence type="predicted"/>
<gene>
    <name evidence="1" type="ORF">LCGC14_1327190</name>
</gene>
<dbReference type="EMBL" id="LAZR01007980">
    <property type="protein sequence ID" value="KKM81698.1"/>
    <property type="molecule type" value="Genomic_DNA"/>
</dbReference>
<dbReference type="AlphaFoldDB" id="A0A0F9KI96"/>
<sequence>MVRPDSLILLFDQIPVSDMQVRILSLAGTLCIASGRECEGIEWGCWRIENMVSIHRFIISSSEGFHDPPNQLGLIILINRSKCPYNKDY</sequence>
<name>A0A0F9KI96_9ZZZZ</name>
<accession>A0A0F9KI96</accession>
<protein>
    <submittedName>
        <fullName evidence="1">Uncharacterized protein</fullName>
    </submittedName>
</protein>
<reference evidence="1" key="1">
    <citation type="journal article" date="2015" name="Nature">
        <title>Complex archaea that bridge the gap between prokaryotes and eukaryotes.</title>
        <authorList>
            <person name="Spang A."/>
            <person name="Saw J.H."/>
            <person name="Jorgensen S.L."/>
            <person name="Zaremba-Niedzwiedzka K."/>
            <person name="Martijn J."/>
            <person name="Lind A.E."/>
            <person name="van Eijk R."/>
            <person name="Schleper C."/>
            <person name="Guy L."/>
            <person name="Ettema T.J."/>
        </authorList>
    </citation>
    <scope>NUCLEOTIDE SEQUENCE</scope>
</reference>
<comment type="caution">
    <text evidence="1">The sequence shown here is derived from an EMBL/GenBank/DDBJ whole genome shotgun (WGS) entry which is preliminary data.</text>
</comment>
<evidence type="ECO:0000313" key="1">
    <source>
        <dbReference type="EMBL" id="KKM81698.1"/>
    </source>
</evidence>
<organism evidence="1">
    <name type="scientific">marine sediment metagenome</name>
    <dbReference type="NCBI Taxonomy" id="412755"/>
    <lineage>
        <taxon>unclassified sequences</taxon>
        <taxon>metagenomes</taxon>
        <taxon>ecological metagenomes</taxon>
    </lineage>
</organism>